<reference evidence="6" key="1">
    <citation type="submission" date="2016-10" db="EMBL/GenBank/DDBJ databases">
        <authorList>
            <person name="Varghese N."/>
            <person name="Submissions S."/>
        </authorList>
    </citation>
    <scope>NUCLEOTIDE SEQUENCE [LARGE SCALE GENOMIC DNA]</scope>
    <source>
        <strain evidence="6">DSM 45317</strain>
    </source>
</reference>
<sequence>MTDKHNATVGQSDGPELSDQQAAKLKRQLDLWRRDLVALDRRQRLLYFKHTRSASLEIASPAVEQVLVLVDGGRSPVEPRPEVEGVGRPEPGRSPEPIVVANKSAKDLPASLRRLDQHSQNTYADKGFWTLYLGLGVLQWVDPRDDKPAHSPLLLVPVRLKREAAHEPYVLVRTEDEAVANPALDLKLQQDFDLELPDLDPEAFDVATYLAQVERTIRGRAGWEIQPRVVLTTFSFHKEAMYRDLLEHEEQVLAHPMVQLVALGPDSPTAGGFAFDPVSDEELDQVLPPEQLFSILDADGSQRKCVLAARDGRSFVMDGPPGTGKSQTIANIIVELIAAGRTVLFVSEKAAALDVVRNRLSAAELSPFLLELHSHAATRKQVVMELDKALTQSVTASRQFTSADEKTLSTSRTQLSDYARAVNDVRPGLGRSLFDVLGRLASLDDVSDYAGPVGESWARLDAATFSEIRSHGERLARAWRPVSEGDAFMWRDLADPDVQGAAVEQMGRVAASAHAAVGALRDRATAVDDDLGKAFGPSLGDVVRRRDLLAHVEQRPAAVLAGWLTVDDDAFTRLRGRAVELQDLTTEYKSLASRLLRNAGPDWQTLDADLADVVADLLRAGEQGWAPARHTTATTLRALVNWLDGAPSRLADMQESSKRLAAMLGMSWSAPSAAEAQRLVGLALLGEGTAPPESFWLHPSIQAALDESANVLAQLVVAVQEREQALAQTFTRDALQLDLAALDVRFRETHKGIRKWSSQARADRKALRAVTTSGKVDETVLARLGEAVAWQRAEWSLSAGEHDHAPRLGSYYRRTQTDFGRVAQAINAAHEAVRLAGEDLNAQALAQQLALGGQQDPALNTVGHRLDGDLSRWSEEAVLHLGDFAAQLQGRTFLEVAEWCMALAERLRPGLIAVEHVAQVTKRDITVHESKALLREAGRVAECNARIFEAFEEDVALFGSAYEAVETDWTTIAQALDWTATARGLLGGAVPPVVGERVLAPTLTAADLSQRLHEWSSARGALLAYFLPARAQELAEEFAHDLGMALDLTDELVETAARDIEEWGEHTRVRAWLADEGFSDVLGQLETRLTPADDVPRVIERAALLAWTDATVKGDPALRRYRAGDRDALVAAFQDLDRRLVADAHGAVVNACSARRPRNANSKAAQIIRREAQKKSRHKPVRWVLGEAAAVVQELKPCFMMSPLSVSQFLPGGMRFDVVIFDEASQVLPSDAVNCIYRGSQLIVAGDQKQLPPTNFFAQSMDDDLVADEEEEAPDNFESVLDVCKAAGALPSLPLLWHYRSKHEALITYSNYKFYEGELHTFPGATFEAPDLGVEAFFVNGVYRRGGGRDNVIEAEKVVDRLLHHRTVHPDLSIGVVTFSAAQEDAIQAAIERRALDEPLLNGLLNEHDRLDGFFVKSLENVQGDERDIILFSIGYGPDEAGKFTMNFGPLNREGGWRRLNVAITRARRRVEVISSFRAGQISGTTSKGVLHLQGYLDFAERGTAALALDVGTDHRDAESPFEEDVIQVIRELGYTPVPQVGVAGYRIDIGIRHPDRPGEYVLAVECDGAAYHSAKAARDRDRLRQQVLEGLGWTVHRIWGLSWVRDRRGQIERLRLAIEAAVTGGKVQSAAVVTPRRASIVVEDVDLDAPPAWAVPYQRGVATPDRCPYAPQSTEARPYLRRYFERLIGVEAPVHEDRLLAAFREDWGVGRVGHVIKDNIRAALARATSGGLAIKRDDAGFYRVEDSRFDKVRVPVDADTLRPVSQVPPEEIDVAVRGIVGDARFIEDEIVAQTVARLFGWRRQGLDIQAAVYGSISRLLNQGRLTRTDEGLLRLT</sequence>
<evidence type="ECO:0000313" key="5">
    <source>
        <dbReference type="EMBL" id="SFL37868.1"/>
    </source>
</evidence>
<dbReference type="SUPFAM" id="SSF52540">
    <property type="entry name" value="P-loop containing nucleoside triphosphate hydrolases"/>
    <property type="match status" value="1"/>
</dbReference>
<feature type="domain" description="DNA2/NAM7 helicase helicase" evidence="2">
    <location>
        <begin position="1215"/>
        <end position="1254"/>
    </location>
</feature>
<dbReference type="GO" id="GO:0004386">
    <property type="term" value="F:helicase activity"/>
    <property type="evidence" value="ECO:0007669"/>
    <property type="project" value="InterPro"/>
</dbReference>
<feature type="region of interest" description="Disordered" evidence="1">
    <location>
        <begin position="77"/>
        <end position="96"/>
    </location>
</feature>
<dbReference type="InterPro" id="IPR045055">
    <property type="entry name" value="DNA2/NAM7-like"/>
</dbReference>
<name>A0A1I4H6F9_9ACTN</name>
<feature type="compositionally biased region" description="Basic and acidic residues" evidence="1">
    <location>
        <begin position="77"/>
        <end position="93"/>
    </location>
</feature>
<dbReference type="Pfam" id="PF13195">
    <property type="entry name" value="DUF4011"/>
    <property type="match status" value="1"/>
</dbReference>
<feature type="region of interest" description="Disordered" evidence="1">
    <location>
        <begin position="1"/>
        <end position="21"/>
    </location>
</feature>
<dbReference type="PANTHER" id="PTHR10887">
    <property type="entry name" value="DNA2/NAM7 HELICASE FAMILY"/>
    <property type="match status" value="1"/>
</dbReference>
<evidence type="ECO:0000313" key="6">
    <source>
        <dbReference type="Proteomes" id="UP000199152"/>
    </source>
</evidence>
<dbReference type="CDD" id="cd18808">
    <property type="entry name" value="SF1_C_Upf1"/>
    <property type="match status" value="1"/>
</dbReference>
<evidence type="ECO:0000256" key="1">
    <source>
        <dbReference type="SAM" id="MobiDB-lite"/>
    </source>
</evidence>
<evidence type="ECO:0000259" key="3">
    <source>
        <dbReference type="Pfam" id="PF13087"/>
    </source>
</evidence>
<protein>
    <recommendedName>
        <fullName evidence="7">AAA domain-containing protein</fullName>
    </recommendedName>
</protein>
<evidence type="ECO:0000259" key="4">
    <source>
        <dbReference type="Pfam" id="PF18741"/>
    </source>
</evidence>
<evidence type="ECO:0000259" key="2">
    <source>
        <dbReference type="Pfam" id="PF13086"/>
    </source>
</evidence>
<gene>
    <name evidence="5" type="ORF">SAMN04488085_11060</name>
</gene>
<keyword evidence="6" id="KW-1185">Reference proteome</keyword>
<dbReference type="InterPro" id="IPR025103">
    <property type="entry name" value="DUF4011"/>
</dbReference>
<feature type="domain" description="Restriction endonuclease type II-like" evidence="4">
    <location>
        <begin position="1522"/>
        <end position="1619"/>
    </location>
</feature>
<dbReference type="InterPro" id="IPR041679">
    <property type="entry name" value="DNA2/NAM7-like_C"/>
</dbReference>
<dbReference type="Gene3D" id="3.40.50.300">
    <property type="entry name" value="P-loop containing nucleotide triphosphate hydrolases"/>
    <property type="match status" value="3"/>
</dbReference>
<dbReference type="InterPro" id="IPR047187">
    <property type="entry name" value="SF1_C_Upf1"/>
</dbReference>
<organism evidence="5 6">
    <name type="scientific">Geodermatophilus ruber</name>
    <dbReference type="NCBI Taxonomy" id="504800"/>
    <lineage>
        <taxon>Bacteria</taxon>
        <taxon>Bacillati</taxon>
        <taxon>Actinomycetota</taxon>
        <taxon>Actinomycetes</taxon>
        <taxon>Geodermatophilales</taxon>
        <taxon>Geodermatophilaceae</taxon>
        <taxon>Geodermatophilus</taxon>
    </lineage>
</organism>
<dbReference type="Pfam" id="PF13086">
    <property type="entry name" value="AAA_11"/>
    <property type="match status" value="2"/>
</dbReference>
<dbReference type="EMBL" id="FOSW01000010">
    <property type="protein sequence ID" value="SFL37868.1"/>
    <property type="molecule type" value="Genomic_DNA"/>
</dbReference>
<dbReference type="SUPFAM" id="SSF52980">
    <property type="entry name" value="Restriction endonuclease-like"/>
    <property type="match status" value="1"/>
</dbReference>
<proteinExistence type="predicted"/>
<dbReference type="InterPro" id="IPR027417">
    <property type="entry name" value="P-loop_NTPase"/>
</dbReference>
<accession>A0A1I4H6F9</accession>
<feature type="domain" description="DNA2/NAM7 helicase-like C-terminal" evidence="3">
    <location>
        <begin position="1297"/>
        <end position="1475"/>
    </location>
</feature>
<dbReference type="FunFam" id="3.40.50.300:FF:002063">
    <property type="entry name" value="DNA helicase related protein"/>
    <property type="match status" value="1"/>
</dbReference>
<dbReference type="InterPro" id="IPR049468">
    <property type="entry name" value="Restrct_endonuc-II-like_dom"/>
</dbReference>
<dbReference type="Proteomes" id="UP000199152">
    <property type="component" value="Unassembled WGS sequence"/>
</dbReference>
<dbReference type="Pfam" id="PF18741">
    <property type="entry name" value="MTES_1575"/>
    <property type="match status" value="1"/>
</dbReference>
<evidence type="ECO:0008006" key="7">
    <source>
        <dbReference type="Google" id="ProtNLM"/>
    </source>
</evidence>
<dbReference type="RefSeq" id="WP_177212832.1">
    <property type="nucleotide sequence ID" value="NZ_FOSW01000010.1"/>
</dbReference>
<dbReference type="Gene3D" id="3.40.960.10">
    <property type="entry name" value="VSR Endonuclease"/>
    <property type="match status" value="1"/>
</dbReference>
<dbReference type="InterPro" id="IPR041677">
    <property type="entry name" value="DNA2/NAM7_AAA_11"/>
</dbReference>
<dbReference type="InterPro" id="IPR011335">
    <property type="entry name" value="Restrct_endonuc-II-like"/>
</dbReference>
<dbReference type="Pfam" id="PF13087">
    <property type="entry name" value="AAA_12"/>
    <property type="match status" value="1"/>
</dbReference>
<dbReference type="FunFam" id="3.40.960.10:FF:000002">
    <property type="entry name" value="DNA helicase related protein"/>
    <property type="match status" value="1"/>
</dbReference>
<dbReference type="InParanoid" id="A0A1I4H6F9"/>
<feature type="domain" description="DNA2/NAM7 helicase helicase" evidence="2">
    <location>
        <begin position="299"/>
        <end position="364"/>
    </location>
</feature>
<dbReference type="STRING" id="504800.SAMN04488085_11060"/>